<proteinExistence type="predicted"/>
<dbReference type="STRING" id="52247.A0A4T0WY23"/>
<dbReference type="GO" id="GO:0070898">
    <property type="term" value="P:RNA polymerase III preinitiation complex assembly"/>
    <property type="evidence" value="ECO:0007669"/>
    <property type="project" value="TreeGrafter"/>
</dbReference>
<dbReference type="AlphaFoldDB" id="A0A4T0WY23"/>
<feature type="region of interest" description="Disordered" evidence="2">
    <location>
        <begin position="158"/>
        <end position="184"/>
    </location>
</feature>
<dbReference type="Pfam" id="PF15963">
    <property type="entry name" value="Myb_DNA-bind_7"/>
    <property type="match status" value="1"/>
</dbReference>
<dbReference type="PANTHER" id="PTHR22929:SF0">
    <property type="entry name" value="TRANSCRIPTION FACTOR TFIIIB COMPONENT B'' HOMOLOG"/>
    <property type="match status" value="1"/>
</dbReference>
<sequence length="650" mass="70099">MSTINKSSKRFIPKVRERKGNQVLQNRSTVLKAPVLESNSQSKSGDDLTKNLEVNTISKSIKVKTNMVPPVIRRASASLTGQGIEFVQPNVAPRKRLNSLSTPSIPRSTQGDSQLQSQLSSQTQITLPPAISRRGSIALGSANASRRGSIIEGRLEGLGNGGSNNNSGPVSIGIPVQRNKRRRTSRLEGVITTNVSNPISTAAATSATTTTADAATTAAPTTDTDSNTRGNDFEKSLTKEPKLISEIIITPTEEKLGKKTLFNKTTKQYEIVNIQGRTIEELSRVYESRPVRSLQELATLKQLDLDEDLRSISDSLVLDTTSISMRDLCKPSFPVGTVSENYELAREGEKKLEAGRIYRRRVRETARQLRVSEAEAAKIIAKEDGEVEVGGGEGGGNGSVSGGDVEESGVKKEKSTTSAANLAISNAIVSANTIASAPVLELSQGKLTYAVHSTVIDRHGRDSNNTKMERVEENPFEGIVTSATYSPRPVTTRWTPQEVSELLRAVAAFGTDFGLIAELFPHRTRRQVKARFLLEEKVRPHLVEIALARRDVSLQVEEYAGLSGRSENGGVPSLESFHADMEALRERHAEEARALEASRAAALREDAGASRGKGVSGSGSGSGTTGRGGNRRAVVLAEFRKNEEVVGLIK</sequence>
<dbReference type="PROSITE" id="PS51293">
    <property type="entry name" value="SANT"/>
    <property type="match status" value="1"/>
</dbReference>
<organism evidence="4 5">
    <name type="scientific">Pichia inconspicua</name>
    <dbReference type="NCBI Taxonomy" id="52247"/>
    <lineage>
        <taxon>Eukaryota</taxon>
        <taxon>Fungi</taxon>
        <taxon>Dikarya</taxon>
        <taxon>Ascomycota</taxon>
        <taxon>Saccharomycotina</taxon>
        <taxon>Pichiomycetes</taxon>
        <taxon>Pichiales</taxon>
        <taxon>Pichiaceae</taxon>
        <taxon>Pichia</taxon>
    </lineage>
</organism>
<dbReference type="InterPro" id="IPR017884">
    <property type="entry name" value="SANT_dom"/>
</dbReference>
<dbReference type="InterPro" id="IPR009057">
    <property type="entry name" value="Homeodomain-like_sf"/>
</dbReference>
<dbReference type="SMART" id="SM00717">
    <property type="entry name" value="SANT"/>
    <property type="match status" value="1"/>
</dbReference>
<dbReference type="Gene3D" id="1.10.10.60">
    <property type="entry name" value="Homeodomain-like"/>
    <property type="match status" value="1"/>
</dbReference>
<name>A0A4T0WY23_9ASCO</name>
<dbReference type="PANTHER" id="PTHR22929">
    <property type="entry name" value="RNA POLYMERASE III TRANSCRIPTION INITIATION FACTOR B"/>
    <property type="match status" value="1"/>
</dbReference>
<dbReference type="GO" id="GO:0000126">
    <property type="term" value="C:transcription factor TFIIIB complex"/>
    <property type="evidence" value="ECO:0007669"/>
    <property type="project" value="TreeGrafter"/>
</dbReference>
<dbReference type="InterPro" id="IPR039467">
    <property type="entry name" value="TFIIIB_B''_Myb"/>
</dbReference>
<dbReference type="SUPFAM" id="SSF46689">
    <property type="entry name" value="Homeodomain-like"/>
    <property type="match status" value="1"/>
</dbReference>
<feature type="compositionally biased region" description="Gly residues" evidence="2">
    <location>
        <begin position="388"/>
        <end position="401"/>
    </location>
</feature>
<comment type="caution">
    <text evidence="4">The sequence shown here is derived from an EMBL/GenBank/DDBJ whole genome shotgun (WGS) entry which is preliminary data.</text>
</comment>
<feature type="coiled-coil region" evidence="1">
    <location>
        <begin position="578"/>
        <end position="605"/>
    </location>
</feature>
<feature type="region of interest" description="Disordered" evidence="2">
    <location>
        <begin position="95"/>
        <end position="128"/>
    </location>
</feature>
<feature type="region of interest" description="Disordered" evidence="2">
    <location>
        <begin position="202"/>
        <end position="236"/>
    </location>
</feature>
<evidence type="ECO:0000313" key="4">
    <source>
        <dbReference type="EMBL" id="TID19823.1"/>
    </source>
</evidence>
<feature type="region of interest" description="Disordered" evidence="2">
    <location>
        <begin position="387"/>
        <end position="412"/>
    </location>
</feature>
<dbReference type="EMBL" id="SELW01000594">
    <property type="protein sequence ID" value="TID19823.1"/>
    <property type="molecule type" value="Genomic_DNA"/>
</dbReference>
<feature type="compositionally biased region" description="Polar residues" evidence="2">
    <location>
        <begin position="98"/>
        <end position="107"/>
    </location>
</feature>
<dbReference type="OrthoDB" id="272624at2759"/>
<reference evidence="4 5" key="1">
    <citation type="journal article" date="2019" name="Front. Genet.">
        <title>Whole-Genome Sequencing of the Opportunistic Yeast Pathogen Candida inconspicua Uncovers Its Hybrid Origin.</title>
        <authorList>
            <person name="Mixao V."/>
            <person name="Hansen A.P."/>
            <person name="Saus E."/>
            <person name="Boekhout T."/>
            <person name="Lass-Florl C."/>
            <person name="Gabaldon T."/>
        </authorList>
    </citation>
    <scope>NUCLEOTIDE SEQUENCE [LARGE SCALE GENOMIC DNA]</scope>
    <source>
        <strain evidence="4 5">CBS 180</strain>
    </source>
</reference>
<dbReference type="Proteomes" id="UP000307173">
    <property type="component" value="Unassembled WGS sequence"/>
</dbReference>
<keyword evidence="5" id="KW-1185">Reference proteome</keyword>
<protein>
    <recommendedName>
        <fullName evidence="3">SANT domain-containing protein</fullName>
    </recommendedName>
</protein>
<feature type="compositionally biased region" description="Low complexity" evidence="2">
    <location>
        <begin position="108"/>
        <end position="127"/>
    </location>
</feature>
<feature type="region of interest" description="Disordered" evidence="2">
    <location>
        <begin position="605"/>
        <end position="630"/>
    </location>
</feature>
<evidence type="ECO:0000259" key="3">
    <source>
        <dbReference type="PROSITE" id="PS51293"/>
    </source>
</evidence>
<evidence type="ECO:0000313" key="5">
    <source>
        <dbReference type="Proteomes" id="UP000307173"/>
    </source>
</evidence>
<dbReference type="InterPro" id="IPR001005">
    <property type="entry name" value="SANT/Myb"/>
</dbReference>
<accession>A0A4T0WY23</accession>
<feature type="compositionally biased region" description="Low complexity" evidence="2">
    <location>
        <begin position="202"/>
        <end position="225"/>
    </location>
</feature>
<feature type="domain" description="SANT" evidence="3">
    <location>
        <begin position="489"/>
        <end position="537"/>
    </location>
</feature>
<evidence type="ECO:0000256" key="2">
    <source>
        <dbReference type="SAM" id="MobiDB-lite"/>
    </source>
</evidence>
<gene>
    <name evidence="4" type="ORF">CANINC_003706</name>
</gene>
<evidence type="ECO:0000256" key="1">
    <source>
        <dbReference type="SAM" id="Coils"/>
    </source>
</evidence>
<feature type="compositionally biased region" description="Gly residues" evidence="2">
    <location>
        <begin position="614"/>
        <end position="628"/>
    </location>
</feature>
<dbReference type="GO" id="GO:0001156">
    <property type="term" value="F:TFIIIC-class transcription factor complex binding"/>
    <property type="evidence" value="ECO:0007669"/>
    <property type="project" value="TreeGrafter"/>
</dbReference>
<dbReference type="CDD" id="cd00167">
    <property type="entry name" value="SANT"/>
    <property type="match status" value="1"/>
</dbReference>
<keyword evidence="1" id="KW-0175">Coiled coil</keyword>